<proteinExistence type="predicted"/>
<dbReference type="InterPro" id="IPR006015">
    <property type="entry name" value="Universal_stress_UspA"/>
</dbReference>
<protein>
    <recommendedName>
        <fullName evidence="1">UspA domain-containing protein</fullName>
    </recommendedName>
</protein>
<dbReference type="EMBL" id="JAXQNO010000021">
    <property type="protein sequence ID" value="KAK4769192.1"/>
    <property type="molecule type" value="Genomic_DNA"/>
</dbReference>
<accession>A0AAN7KU88</accession>
<name>A0AAN7KU88_TRANT</name>
<comment type="caution">
    <text evidence="2">The sequence shown here is derived from an EMBL/GenBank/DDBJ whole genome shotgun (WGS) entry which is preliminary data.</text>
</comment>
<dbReference type="PRINTS" id="PR01438">
    <property type="entry name" value="UNVRSLSTRESS"/>
</dbReference>
<reference evidence="2 3" key="1">
    <citation type="journal article" date="2023" name="Hortic Res">
        <title>Pangenome of water caltrop reveals structural variations and asymmetric subgenome divergence after allopolyploidization.</title>
        <authorList>
            <person name="Zhang X."/>
            <person name="Chen Y."/>
            <person name="Wang L."/>
            <person name="Yuan Y."/>
            <person name="Fang M."/>
            <person name="Shi L."/>
            <person name="Lu R."/>
            <person name="Comes H.P."/>
            <person name="Ma Y."/>
            <person name="Chen Y."/>
            <person name="Huang G."/>
            <person name="Zhou Y."/>
            <person name="Zheng Z."/>
            <person name="Qiu Y."/>
        </authorList>
    </citation>
    <scope>NUCLEOTIDE SEQUENCE [LARGE SCALE GENOMIC DNA]</scope>
    <source>
        <strain evidence="2">F231</strain>
    </source>
</reference>
<dbReference type="Gene3D" id="3.40.50.620">
    <property type="entry name" value="HUPs"/>
    <property type="match status" value="1"/>
</dbReference>
<keyword evidence="3" id="KW-1185">Reference proteome</keyword>
<dbReference type="Pfam" id="PF00582">
    <property type="entry name" value="Usp"/>
    <property type="match status" value="1"/>
</dbReference>
<evidence type="ECO:0000259" key="1">
    <source>
        <dbReference type="Pfam" id="PF00582"/>
    </source>
</evidence>
<dbReference type="Proteomes" id="UP001346149">
    <property type="component" value="Unassembled WGS sequence"/>
</dbReference>
<sequence length="165" mass="17815">MAEAAGGERKIVVAVDESEESTYALTWCLTNLISSNFKDTLFLVHARSPPALYTGLDGPGYMLSSDTVATMEKYGNVVAESVMKKAQKICRDLAGDIRVDTRVEGGDARDVICQMVERLNADILVMGSHGYGLIKRTFLGSVSNHCAQNAKCPVMIVKKPKSPAS</sequence>
<dbReference type="SUPFAM" id="SSF52402">
    <property type="entry name" value="Adenine nucleotide alpha hydrolases-like"/>
    <property type="match status" value="1"/>
</dbReference>
<dbReference type="InterPro" id="IPR006016">
    <property type="entry name" value="UspA"/>
</dbReference>
<organism evidence="2 3">
    <name type="scientific">Trapa natans</name>
    <name type="common">Water chestnut</name>
    <dbReference type="NCBI Taxonomy" id="22666"/>
    <lineage>
        <taxon>Eukaryota</taxon>
        <taxon>Viridiplantae</taxon>
        <taxon>Streptophyta</taxon>
        <taxon>Embryophyta</taxon>
        <taxon>Tracheophyta</taxon>
        <taxon>Spermatophyta</taxon>
        <taxon>Magnoliopsida</taxon>
        <taxon>eudicotyledons</taxon>
        <taxon>Gunneridae</taxon>
        <taxon>Pentapetalae</taxon>
        <taxon>rosids</taxon>
        <taxon>malvids</taxon>
        <taxon>Myrtales</taxon>
        <taxon>Lythraceae</taxon>
        <taxon>Trapa</taxon>
    </lineage>
</organism>
<gene>
    <name evidence="2" type="ORF">SAY86_027342</name>
</gene>
<evidence type="ECO:0000313" key="2">
    <source>
        <dbReference type="EMBL" id="KAK4769192.1"/>
    </source>
</evidence>
<dbReference type="CDD" id="cd23659">
    <property type="entry name" value="USP_At3g01520-like"/>
    <property type="match status" value="1"/>
</dbReference>
<evidence type="ECO:0000313" key="3">
    <source>
        <dbReference type="Proteomes" id="UP001346149"/>
    </source>
</evidence>
<dbReference type="AlphaFoldDB" id="A0AAN7KU88"/>
<feature type="domain" description="UspA" evidence="1">
    <location>
        <begin position="9"/>
        <end position="158"/>
    </location>
</feature>
<dbReference type="PANTHER" id="PTHR31964">
    <property type="entry name" value="ADENINE NUCLEOTIDE ALPHA HYDROLASES-LIKE SUPERFAMILY PROTEIN"/>
    <property type="match status" value="1"/>
</dbReference>
<dbReference type="InterPro" id="IPR014729">
    <property type="entry name" value="Rossmann-like_a/b/a_fold"/>
</dbReference>
<dbReference type="PANTHER" id="PTHR31964:SF126">
    <property type="entry name" value="ADENINE NUCLEOTIDE ALPHA HYDROLASES-LIKE SUPERFAMILY PROTEIN"/>
    <property type="match status" value="1"/>
</dbReference>